<gene>
    <name evidence="7" type="ORF">PXEA_LOCUS11816</name>
</gene>
<dbReference type="GO" id="GO:0003713">
    <property type="term" value="F:transcription coactivator activity"/>
    <property type="evidence" value="ECO:0007669"/>
    <property type="project" value="TreeGrafter"/>
</dbReference>
<keyword evidence="3" id="KW-0805">Transcription regulation</keyword>
<sequence>MNALNGCIAGLADRQSSGEVATGRIGSNYDSNSQSTGGTYTCKSVPFAGRTSVLKSEETISKLPINSAAMHPRHIPAIVKERRPHEVSQEVMLYFCELTEACVGASESRRHEALENAAVDTGLQPILPHLVIFITEGVSY</sequence>
<dbReference type="GO" id="GO:0005669">
    <property type="term" value="C:transcription factor TFIID complex"/>
    <property type="evidence" value="ECO:0007669"/>
    <property type="project" value="InterPro"/>
</dbReference>
<comment type="subcellular location">
    <subcellularLocation>
        <location evidence="1">Nucleus</location>
    </subcellularLocation>
</comment>
<dbReference type="OrthoDB" id="361039at2759"/>
<comment type="similarity">
    <text evidence="2">Belongs to the TAF6 family.</text>
</comment>
<dbReference type="Gene3D" id="1.25.40.770">
    <property type="entry name" value="TAF6, C-terminal HEAT repeat domain"/>
    <property type="match status" value="1"/>
</dbReference>
<dbReference type="GO" id="GO:0046695">
    <property type="term" value="C:SLIK (SAGA-like) complex"/>
    <property type="evidence" value="ECO:0007669"/>
    <property type="project" value="InterPro"/>
</dbReference>
<keyword evidence="8" id="KW-1185">Reference proteome</keyword>
<evidence type="ECO:0000256" key="2">
    <source>
        <dbReference type="ARBA" id="ARBA00007688"/>
    </source>
</evidence>
<evidence type="ECO:0000259" key="6">
    <source>
        <dbReference type="Pfam" id="PF07571"/>
    </source>
</evidence>
<dbReference type="PANTHER" id="PTHR10221:SF9">
    <property type="entry name" value="TRANSCRIPTION INITIATION FACTOR TFIID SUBUNIT 6"/>
    <property type="match status" value="1"/>
</dbReference>
<proteinExistence type="inferred from homology"/>
<evidence type="ECO:0000313" key="8">
    <source>
        <dbReference type="Proteomes" id="UP000784294"/>
    </source>
</evidence>
<protein>
    <recommendedName>
        <fullName evidence="6">TAF6 C-terminal HEAT repeat domain-containing protein</fullName>
    </recommendedName>
</protein>
<dbReference type="GO" id="GO:0000124">
    <property type="term" value="C:SAGA complex"/>
    <property type="evidence" value="ECO:0007669"/>
    <property type="project" value="InterPro"/>
</dbReference>
<dbReference type="PANTHER" id="PTHR10221">
    <property type="entry name" value="TRANSCRIPTION INITIATION FACTOR TFIID SUBUNIT 6"/>
    <property type="match status" value="1"/>
</dbReference>
<dbReference type="InterPro" id="IPR046344">
    <property type="entry name" value="TAF6_C_sf"/>
</dbReference>
<evidence type="ECO:0000256" key="4">
    <source>
        <dbReference type="ARBA" id="ARBA00023163"/>
    </source>
</evidence>
<keyword evidence="4" id="KW-0804">Transcription</keyword>
<evidence type="ECO:0000256" key="3">
    <source>
        <dbReference type="ARBA" id="ARBA00023015"/>
    </source>
</evidence>
<keyword evidence="5" id="KW-0539">Nucleus</keyword>
<dbReference type="Pfam" id="PF07571">
    <property type="entry name" value="TAF6_C"/>
    <property type="match status" value="1"/>
</dbReference>
<evidence type="ECO:0000256" key="1">
    <source>
        <dbReference type="ARBA" id="ARBA00004123"/>
    </source>
</evidence>
<feature type="domain" description="TAF6 C-terminal HEAT repeat" evidence="6">
    <location>
        <begin position="85"/>
        <end position="139"/>
    </location>
</feature>
<accession>A0A448WRH0</accession>
<dbReference type="InterPro" id="IPR011442">
    <property type="entry name" value="TAF6_C"/>
</dbReference>
<name>A0A448WRH0_9PLAT</name>
<dbReference type="AlphaFoldDB" id="A0A448WRH0"/>
<dbReference type="EMBL" id="CAAALY010036738">
    <property type="protein sequence ID" value="VEL18376.1"/>
    <property type="molecule type" value="Genomic_DNA"/>
</dbReference>
<comment type="caution">
    <text evidence="7">The sequence shown here is derived from an EMBL/GenBank/DDBJ whole genome shotgun (WGS) entry which is preliminary data.</text>
</comment>
<dbReference type="Proteomes" id="UP000784294">
    <property type="component" value="Unassembled WGS sequence"/>
</dbReference>
<dbReference type="InterPro" id="IPR037796">
    <property type="entry name" value="TAF6"/>
</dbReference>
<evidence type="ECO:0000256" key="5">
    <source>
        <dbReference type="ARBA" id="ARBA00023242"/>
    </source>
</evidence>
<reference evidence="7" key="1">
    <citation type="submission" date="2018-11" db="EMBL/GenBank/DDBJ databases">
        <authorList>
            <consortium name="Pathogen Informatics"/>
        </authorList>
    </citation>
    <scope>NUCLEOTIDE SEQUENCE</scope>
</reference>
<dbReference type="GO" id="GO:0016251">
    <property type="term" value="F:RNA polymerase II general transcription initiation factor activity"/>
    <property type="evidence" value="ECO:0007669"/>
    <property type="project" value="InterPro"/>
</dbReference>
<evidence type="ECO:0000313" key="7">
    <source>
        <dbReference type="EMBL" id="VEL18376.1"/>
    </source>
</evidence>
<dbReference type="GO" id="GO:0051123">
    <property type="term" value="P:RNA polymerase II preinitiation complex assembly"/>
    <property type="evidence" value="ECO:0007669"/>
    <property type="project" value="TreeGrafter"/>
</dbReference>
<organism evidence="7 8">
    <name type="scientific">Protopolystoma xenopodis</name>
    <dbReference type="NCBI Taxonomy" id="117903"/>
    <lineage>
        <taxon>Eukaryota</taxon>
        <taxon>Metazoa</taxon>
        <taxon>Spiralia</taxon>
        <taxon>Lophotrochozoa</taxon>
        <taxon>Platyhelminthes</taxon>
        <taxon>Monogenea</taxon>
        <taxon>Polyopisthocotylea</taxon>
        <taxon>Polystomatidea</taxon>
        <taxon>Polystomatidae</taxon>
        <taxon>Protopolystoma</taxon>
    </lineage>
</organism>